<dbReference type="InterPro" id="IPR036320">
    <property type="entry name" value="Glycosyl_Trfase_fam3_N_dom_sf"/>
</dbReference>
<dbReference type="Gene3D" id="3.40.1030.10">
    <property type="entry name" value="Nucleoside phosphorylase/phosphoribosyltransferase catalytic domain"/>
    <property type="match status" value="1"/>
</dbReference>
<sequence>MGFDAIEVITVKRDRGELPTAQIDWVIGAYTRGEVADEQMSALLMAILLNGMNRREIADWTQAMIRSGERMDWSSLDRPTADKHSTGGVGDKITLPLAPLVAACGAYVPQLSGRGLGHTGGTLDKLESIPGWRASLSNDEMLAVIRSAGAVVCAAGAGLAPADKKLYALRDVTGTVESIPLIASSIMSKKIAEGTGSLVLDVKAGSGAFMKNVDDARELARTMVELGTDAGVRTVALLTAMDRPLGLKVGNALEVEESVEVLAGGGPADVVELTVRLAREMLEAAAVPGARDPEEALKDGSAMDAWRRMIAAQGGDPDAPLPTAAESAVVTAPASGTLRTLDALKVGVAAWRLGAGRARKEDPVSAGAGIVLHAKPGETVRAGAPLMTLHADDAARFDRALQALEGAYEIGDGDGAELLPLVIDRLTA</sequence>
<comment type="subunit">
    <text evidence="2">Homodimer.</text>
</comment>
<dbReference type="Pfam" id="PF02885">
    <property type="entry name" value="Glycos_trans_3N"/>
    <property type="match status" value="1"/>
</dbReference>
<keyword evidence="4 6" id="KW-0808">Transferase</keyword>
<keyword evidence="7" id="KW-1185">Reference proteome</keyword>
<dbReference type="GO" id="GO:0009032">
    <property type="term" value="F:thymidine phosphorylase activity"/>
    <property type="evidence" value="ECO:0007669"/>
    <property type="project" value="UniProtKB-EC"/>
</dbReference>
<dbReference type="PROSITE" id="PS00647">
    <property type="entry name" value="THYMID_PHOSPHORYLASE"/>
    <property type="match status" value="1"/>
</dbReference>
<comment type="similarity">
    <text evidence="1">Belongs to the thymidine/pyrimidine-nucleoside phosphorylase family.</text>
</comment>
<dbReference type="EC" id="2.4.2.4" evidence="6"/>
<dbReference type="InterPro" id="IPR018090">
    <property type="entry name" value="Pyrmidine_PPas_bac/euk"/>
</dbReference>
<dbReference type="InterPro" id="IPR013102">
    <property type="entry name" value="PYNP_C"/>
</dbReference>
<dbReference type="SUPFAM" id="SSF54680">
    <property type="entry name" value="Pyrimidine nucleoside phosphorylase C-terminal domain"/>
    <property type="match status" value="1"/>
</dbReference>
<dbReference type="NCBIfam" id="TIGR02644">
    <property type="entry name" value="Y_phosphoryl"/>
    <property type="match status" value="1"/>
</dbReference>
<dbReference type="EMBL" id="JACXRZ010000007">
    <property type="protein sequence ID" value="MBD3144002.1"/>
    <property type="molecule type" value="Genomic_DNA"/>
</dbReference>
<evidence type="ECO:0000256" key="1">
    <source>
        <dbReference type="ARBA" id="ARBA00006915"/>
    </source>
</evidence>
<organism evidence="6 7">
    <name type="scientific">Microbispora bryophytorum subsp. camponoti</name>
    <dbReference type="NCBI Taxonomy" id="1677852"/>
    <lineage>
        <taxon>Bacteria</taxon>
        <taxon>Bacillati</taxon>
        <taxon>Actinomycetota</taxon>
        <taxon>Actinomycetes</taxon>
        <taxon>Streptosporangiales</taxon>
        <taxon>Streptosporangiaceae</taxon>
        <taxon>Microbispora</taxon>
    </lineage>
</organism>
<dbReference type="SMART" id="SM00941">
    <property type="entry name" value="PYNP_C"/>
    <property type="match status" value="1"/>
</dbReference>
<dbReference type="PANTHER" id="PTHR10515">
    <property type="entry name" value="THYMIDINE PHOSPHORYLASE"/>
    <property type="match status" value="1"/>
</dbReference>
<dbReference type="Pfam" id="PF00591">
    <property type="entry name" value="Glycos_transf_3"/>
    <property type="match status" value="1"/>
</dbReference>
<evidence type="ECO:0000256" key="4">
    <source>
        <dbReference type="ARBA" id="ARBA00022679"/>
    </source>
</evidence>
<dbReference type="Gene3D" id="1.20.970.10">
    <property type="entry name" value="Transferase, Pyrimidine Nucleoside Phosphorylase, Chain C"/>
    <property type="match status" value="1"/>
</dbReference>
<accession>A0ABR8L2V2</accession>
<dbReference type="RefSeq" id="WP_191051606.1">
    <property type="nucleotide sequence ID" value="NZ_JACXRZ010000007.1"/>
</dbReference>
<evidence type="ECO:0000256" key="3">
    <source>
        <dbReference type="ARBA" id="ARBA00022676"/>
    </source>
</evidence>
<dbReference type="PANTHER" id="PTHR10515:SF0">
    <property type="entry name" value="THYMIDINE PHOSPHORYLASE"/>
    <property type="match status" value="1"/>
</dbReference>
<reference evidence="6 7" key="1">
    <citation type="submission" date="2020-09" db="EMBL/GenBank/DDBJ databases">
        <title>Actinomycete isolated from the Camponotus japonicus Mayr.</title>
        <authorList>
            <person name="Gong X."/>
        </authorList>
    </citation>
    <scope>NUCLEOTIDE SEQUENCE [LARGE SCALE GENOMIC DNA]</scope>
    <source>
        <strain evidence="6 7">2C-HV3</strain>
    </source>
</reference>
<dbReference type="Pfam" id="PF07831">
    <property type="entry name" value="PYNP_C"/>
    <property type="match status" value="1"/>
</dbReference>
<comment type="caution">
    <text evidence="6">The sequence shown here is derived from an EMBL/GenBank/DDBJ whole genome shotgun (WGS) entry which is preliminary data.</text>
</comment>
<dbReference type="PIRSF" id="PIRSF000478">
    <property type="entry name" value="TP_PyNP"/>
    <property type="match status" value="1"/>
</dbReference>
<evidence type="ECO:0000256" key="2">
    <source>
        <dbReference type="ARBA" id="ARBA00011738"/>
    </source>
</evidence>
<gene>
    <name evidence="6" type="ORF">IEQ31_12515</name>
</gene>
<dbReference type="InterPro" id="IPR035902">
    <property type="entry name" value="Nuc_phospho_transferase"/>
</dbReference>
<name>A0ABR8L2V2_9ACTN</name>
<feature type="domain" description="Pyrimidine nucleoside phosphorylase C-terminal" evidence="5">
    <location>
        <begin position="337"/>
        <end position="411"/>
    </location>
</feature>
<dbReference type="SUPFAM" id="SSF52418">
    <property type="entry name" value="Nucleoside phosphorylase/phosphoribosyltransferase catalytic domain"/>
    <property type="match status" value="1"/>
</dbReference>
<dbReference type="InterPro" id="IPR036566">
    <property type="entry name" value="PYNP-like_C_sf"/>
</dbReference>
<dbReference type="SUPFAM" id="SSF47648">
    <property type="entry name" value="Nucleoside phosphorylase/phosphoribosyltransferase N-terminal domain"/>
    <property type="match status" value="1"/>
</dbReference>
<keyword evidence="3 6" id="KW-0328">Glycosyltransferase</keyword>
<evidence type="ECO:0000259" key="5">
    <source>
        <dbReference type="SMART" id="SM00941"/>
    </source>
</evidence>
<evidence type="ECO:0000313" key="6">
    <source>
        <dbReference type="EMBL" id="MBD3144002.1"/>
    </source>
</evidence>
<dbReference type="NCBIfam" id="NF004490">
    <property type="entry name" value="PRK05820.1"/>
    <property type="match status" value="1"/>
</dbReference>
<protein>
    <submittedName>
        <fullName evidence="6">Thymidine phosphorylase</fullName>
        <ecNumber evidence="6">2.4.2.4</ecNumber>
    </submittedName>
</protein>
<proteinExistence type="inferred from homology"/>
<dbReference type="InterPro" id="IPR017872">
    <property type="entry name" value="Pyrmidine_PPase_CS"/>
</dbReference>
<dbReference type="Proteomes" id="UP000653231">
    <property type="component" value="Unassembled WGS sequence"/>
</dbReference>
<dbReference type="Gene3D" id="3.90.1170.30">
    <property type="entry name" value="Pyrimidine nucleoside phosphorylase-like, C-terminal domain"/>
    <property type="match status" value="1"/>
</dbReference>
<dbReference type="InterPro" id="IPR000312">
    <property type="entry name" value="Glycosyl_Trfase_fam3"/>
</dbReference>
<dbReference type="InterPro" id="IPR000053">
    <property type="entry name" value="Thymidine/pyrmidine_PPase"/>
</dbReference>
<dbReference type="InterPro" id="IPR017459">
    <property type="entry name" value="Glycosyl_Trfase_fam3_N_dom"/>
</dbReference>
<evidence type="ECO:0000313" key="7">
    <source>
        <dbReference type="Proteomes" id="UP000653231"/>
    </source>
</evidence>